<sequence length="293" mass="29953">MALGIRRGRTGRAAALGAGGLAAASAVASLAWFLSPGRGAERRARAARALREAPGKARAQLERLEVRASMGAERAARAVQQVRAAAARRPERPAGAAAGFLLARALFGRGLLRLPGGFLGAWLLARTAPARRGLGAASAALREAAARLRGLRGGGLRGGGERGDGERGDGERGDGERGAAPRRRGPEVVEVKSPAELEAGVARGRPEPTYRDRADRSGPHMRGGGVRRAPGAAGPALRSPRSDDVVPRAGFDAPDPGASVRTSELGAVDPREGEPAADDEVEPGAREPTGDGG</sequence>
<dbReference type="RefSeq" id="WP_011422765.1">
    <property type="nucleotide sequence ID" value="NC_007760.1"/>
</dbReference>
<evidence type="ECO:0000313" key="3">
    <source>
        <dbReference type="Proteomes" id="UP000001935"/>
    </source>
</evidence>
<protein>
    <submittedName>
        <fullName evidence="2">Uncharacterized protein</fullName>
    </submittedName>
</protein>
<feature type="compositionally biased region" description="Low complexity" evidence="1">
    <location>
        <begin position="227"/>
        <end position="239"/>
    </location>
</feature>
<evidence type="ECO:0000313" key="2">
    <source>
        <dbReference type="EMBL" id="ABC83483.1"/>
    </source>
</evidence>
<proteinExistence type="predicted"/>
<reference evidence="2 3" key="1">
    <citation type="submission" date="2006-01" db="EMBL/GenBank/DDBJ databases">
        <title>Complete sequence of Anaeromyxobacter dehalogenans 2CP-C.</title>
        <authorList>
            <consortium name="US DOE Joint Genome Institute"/>
            <person name="Copeland A."/>
            <person name="Lucas S."/>
            <person name="Lapidus A."/>
            <person name="Barry K."/>
            <person name="Detter J.C."/>
            <person name="Glavina T."/>
            <person name="Hammon N."/>
            <person name="Israni S."/>
            <person name="Pitluck S."/>
            <person name="Brettin T."/>
            <person name="Bruce D."/>
            <person name="Han C."/>
            <person name="Tapia R."/>
            <person name="Gilna P."/>
            <person name="Kiss H."/>
            <person name="Schmutz J."/>
            <person name="Larimer F."/>
            <person name="Land M."/>
            <person name="Kyrpides N."/>
            <person name="Anderson I."/>
            <person name="Sanford R.A."/>
            <person name="Ritalahti K.M."/>
            <person name="Thomas H.S."/>
            <person name="Kirby J.R."/>
            <person name="Zhulin I.B."/>
            <person name="Loeffler F.E."/>
            <person name="Richardson P."/>
        </authorList>
    </citation>
    <scope>NUCLEOTIDE SEQUENCE [LARGE SCALE GENOMIC DNA]</scope>
    <source>
        <strain evidence="2 3">2CP-C</strain>
    </source>
</reference>
<accession>Q2IFX3</accession>
<evidence type="ECO:0000256" key="1">
    <source>
        <dbReference type="SAM" id="MobiDB-lite"/>
    </source>
</evidence>
<gene>
    <name evidence="2" type="ordered locus">Adeh_3717</name>
</gene>
<dbReference type="HOGENOM" id="CLU_1017977_0_0_7"/>
<dbReference type="STRING" id="290397.Adeh_3717"/>
<name>Q2IFX3_ANADE</name>
<dbReference type="EMBL" id="CP000251">
    <property type="protein sequence ID" value="ABC83483.1"/>
    <property type="molecule type" value="Genomic_DNA"/>
</dbReference>
<organism evidence="2 3">
    <name type="scientific">Anaeromyxobacter dehalogenans (strain 2CP-C)</name>
    <dbReference type="NCBI Taxonomy" id="290397"/>
    <lineage>
        <taxon>Bacteria</taxon>
        <taxon>Pseudomonadati</taxon>
        <taxon>Myxococcota</taxon>
        <taxon>Myxococcia</taxon>
        <taxon>Myxococcales</taxon>
        <taxon>Cystobacterineae</taxon>
        <taxon>Anaeromyxobacteraceae</taxon>
        <taxon>Anaeromyxobacter</taxon>
    </lineage>
</organism>
<feature type="compositionally biased region" description="Basic and acidic residues" evidence="1">
    <location>
        <begin position="283"/>
        <end position="293"/>
    </location>
</feature>
<dbReference type="OrthoDB" id="10012332at2"/>
<dbReference type="KEGG" id="ade:Adeh_3717"/>
<dbReference type="Proteomes" id="UP000001935">
    <property type="component" value="Chromosome"/>
</dbReference>
<feature type="compositionally biased region" description="Basic and acidic residues" evidence="1">
    <location>
        <begin position="204"/>
        <end position="218"/>
    </location>
</feature>
<feature type="compositionally biased region" description="Basic and acidic residues" evidence="1">
    <location>
        <begin position="159"/>
        <end position="195"/>
    </location>
</feature>
<dbReference type="AlphaFoldDB" id="Q2IFX3"/>
<feature type="region of interest" description="Disordered" evidence="1">
    <location>
        <begin position="151"/>
        <end position="293"/>
    </location>
</feature>